<feature type="chain" id="PRO_5001923921" description="carboxypeptidase C" evidence="7">
    <location>
        <begin position="21"/>
        <end position="139"/>
    </location>
</feature>
<organism evidence="8">
    <name type="scientific">Fusarium acuminatum CS5907</name>
    <dbReference type="NCBI Taxonomy" id="1318461"/>
    <lineage>
        <taxon>Eukaryota</taxon>
        <taxon>Fungi</taxon>
        <taxon>Dikarya</taxon>
        <taxon>Ascomycota</taxon>
        <taxon>Pezizomycotina</taxon>
        <taxon>Sordariomycetes</taxon>
        <taxon>Hypocreomycetidae</taxon>
        <taxon>Hypocreales</taxon>
        <taxon>Nectriaceae</taxon>
        <taxon>Fusarium</taxon>
        <taxon>Fusarium tricinctum species complex</taxon>
    </lineage>
</organism>
<dbReference type="AlphaFoldDB" id="A0A096PFH1"/>
<dbReference type="Gene3D" id="3.40.50.1820">
    <property type="entry name" value="alpha/beta hydrolase"/>
    <property type="match status" value="1"/>
</dbReference>
<keyword evidence="5" id="KW-0378">Hydrolase</keyword>
<dbReference type="InterPro" id="IPR001563">
    <property type="entry name" value="Peptidase_S10"/>
</dbReference>
<comment type="caution">
    <text evidence="8">The sequence shown here is derived from an EMBL/GenBank/DDBJ whole genome shotgun (WGS) entry which is preliminary data.</text>
</comment>
<keyword evidence="7" id="KW-0732">Signal</keyword>
<dbReference type="SUPFAM" id="SSF53474">
    <property type="entry name" value="alpha/beta-Hydrolases"/>
    <property type="match status" value="1"/>
</dbReference>
<sequence length="139" mass="14774">MLHILRLIVAVAALSHPIHAFPSIVPMATSFRATSGLPAFSLSLGNDTASVCNSSTPGIAGRLESDDKVESKMFFWFFKSKNDPATDPVILWMSGGPGASSTGYGNLMELGPCRIAHGGDSTVENQFGWNQNASVLFVE</sequence>
<evidence type="ECO:0000313" key="8">
    <source>
        <dbReference type="EMBL" id="CEG03468.1"/>
    </source>
</evidence>
<dbReference type="PANTHER" id="PTHR11802:SF113">
    <property type="entry name" value="SERINE CARBOXYPEPTIDASE CTSA-4.1"/>
    <property type="match status" value="1"/>
</dbReference>
<keyword evidence="4" id="KW-0645">Protease</keyword>
<evidence type="ECO:0000256" key="6">
    <source>
        <dbReference type="ARBA" id="ARBA00023180"/>
    </source>
</evidence>
<dbReference type="EC" id="3.4.16.5" evidence="2"/>
<keyword evidence="3" id="KW-0121">Carboxypeptidase</keyword>
<dbReference type="EMBL" id="CBMG010000985">
    <property type="protein sequence ID" value="CEG03468.1"/>
    <property type="molecule type" value="Genomic_DNA"/>
</dbReference>
<reference evidence="8" key="1">
    <citation type="submission" date="2013-05" db="EMBL/GenBank/DDBJ databases">
        <title>Draft genome sequences of six wheat associated Fusarium spp. isolates.</title>
        <authorList>
            <person name="Moolhuijzen P.M."/>
            <person name="Manners J.M."/>
            <person name="Wilcox S."/>
            <person name="Bellgard M.I."/>
            <person name="Gardiner D.M."/>
        </authorList>
    </citation>
    <scope>NUCLEOTIDE SEQUENCE</scope>
    <source>
        <strain evidence="8">CS5907</strain>
        <strain evidence="8">CS5907</strain>
    </source>
</reference>
<evidence type="ECO:0000256" key="1">
    <source>
        <dbReference type="ARBA" id="ARBA00009431"/>
    </source>
</evidence>
<feature type="signal peptide" evidence="7">
    <location>
        <begin position="1"/>
        <end position="20"/>
    </location>
</feature>
<evidence type="ECO:0000256" key="4">
    <source>
        <dbReference type="ARBA" id="ARBA00022670"/>
    </source>
</evidence>
<dbReference type="GO" id="GO:0004185">
    <property type="term" value="F:serine-type carboxypeptidase activity"/>
    <property type="evidence" value="ECO:0007669"/>
    <property type="project" value="UniProtKB-EC"/>
</dbReference>
<gene>
    <name evidence="8" type="ORF">BN851_0054630</name>
</gene>
<evidence type="ECO:0000256" key="2">
    <source>
        <dbReference type="ARBA" id="ARBA00012446"/>
    </source>
</evidence>
<keyword evidence="6" id="KW-0325">Glycoprotein</keyword>
<comment type="similarity">
    <text evidence="1">Belongs to the peptidase S10 family.</text>
</comment>
<evidence type="ECO:0000256" key="3">
    <source>
        <dbReference type="ARBA" id="ARBA00022645"/>
    </source>
</evidence>
<dbReference type="PANTHER" id="PTHR11802">
    <property type="entry name" value="SERINE PROTEASE FAMILY S10 SERINE CARBOXYPEPTIDASE"/>
    <property type="match status" value="1"/>
</dbReference>
<evidence type="ECO:0000256" key="7">
    <source>
        <dbReference type="SAM" id="SignalP"/>
    </source>
</evidence>
<accession>A0A096PFH1</accession>
<dbReference type="GO" id="GO:0006508">
    <property type="term" value="P:proteolysis"/>
    <property type="evidence" value="ECO:0007669"/>
    <property type="project" value="UniProtKB-KW"/>
</dbReference>
<proteinExistence type="inferred from homology"/>
<evidence type="ECO:0000256" key="5">
    <source>
        <dbReference type="ARBA" id="ARBA00022801"/>
    </source>
</evidence>
<dbReference type="InterPro" id="IPR029058">
    <property type="entry name" value="AB_hydrolase_fold"/>
</dbReference>
<dbReference type="Pfam" id="PF00450">
    <property type="entry name" value="Peptidase_S10"/>
    <property type="match status" value="1"/>
</dbReference>
<name>A0A096PFH1_9HYPO</name>
<protein>
    <recommendedName>
        <fullName evidence="2">carboxypeptidase C</fullName>
        <ecNumber evidence="2">3.4.16.5</ecNumber>
    </recommendedName>
</protein>